<comment type="caution">
    <text evidence="2">The sequence shown here is derived from an EMBL/GenBank/DDBJ whole genome shotgun (WGS) entry which is preliminary data.</text>
</comment>
<evidence type="ECO:0000256" key="1">
    <source>
        <dbReference type="SAM" id="MobiDB-lite"/>
    </source>
</evidence>
<protein>
    <recommendedName>
        <fullName evidence="4">Retrovirus-related Pol polyprotein from transposon TNT 1-94</fullName>
    </recommendedName>
</protein>
<evidence type="ECO:0008006" key="4">
    <source>
        <dbReference type="Google" id="ProtNLM"/>
    </source>
</evidence>
<accession>A0ABD1SD77</accession>
<feature type="region of interest" description="Disordered" evidence="1">
    <location>
        <begin position="198"/>
        <end position="297"/>
    </location>
</feature>
<proteinExistence type="predicted"/>
<organism evidence="2 3">
    <name type="scientific">Abeliophyllum distichum</name>
    <dbReference type="NCBI Taxonomy" id="126358"/>
    <lineage>
        <taxon>Eukaryota</taxon>
        <taxon>Viridiplantae</taxon>
        <taxon>Streptophyta</taxon>
        <taxon>Embryophyta</taxon>
        <taxon>Tracheophyta</taxon>
        <taxon>Spermatophyta</taxon>
        <taxon>Magnoliopsida</taxon>
        <taxon>eudicotyledons</taxon>
        <taxon>Gunneridae</taxon>
        <taxon>Pentapetalae</taxon>
        <taxon>asterids</taxon>
        <taxon>lamiids</taxon>
        <taxon>Lamiales</taxon>
        <taxon>Oleaceae</taxon>
        <taxon>Forsythieae</taxon>
        <taxon>Abeliophyllum</taxon>
    </lineage>
</organism>
<name>A0ABD1SD77_9LAMI</name>
<dbReference type="AlphaFoldDB" id="A0ABD1SD77"/>
<feature type="compositionally biased region" description="Basic and acidic residues" evidence="1">
    <location>
        <begin position="207"/>
        <end position="242"/>
    </location>
</feature>
<feature type="compositionally biased region" description="Basic and acidic residues" evidence="1">
    <location>
        <begin position="255"/>
        <end position="267"/>
    </location>
</feature>
<evidence type="ECO:0000313" key="3">
    <source>
        <dbReference type="Proteomes" id="UP001604336"/>
    </source>
</evidence>
<evidence type="ECO:0000313" key="2">
    <source>
        <dbReference type="EMBL" id="KAL2498694.1"/>
    </source>
</evidence>
<dbReference type="Proteomes" id="UP001604336">
    <property type="component" value="Unassembled WGS sequence"/>
</dbReference>
<dbReference type="EMBL" id="JBFOLK010000007">
    <property type="protein sequence ID" value="KAL2498694.1"/>
    <property type="molecule type" value="Genomic_DNA"/>
</dbReference>
<reference evidence="3" key="1">
    <citation type="submission" date="2024-07" db="EMBL/GenBank/DDBJ databases">
        <title>Two chromosome-level genome assemblies of Korean endemic species Abeliophyllum distichum and Forsythia ovata (Oleaceae).</title>
        <authorList>
            <person name="Jang H."/>
        </authorList>
    </citation>
    <scope>NUCLEOTIDE SEQUENCE [LARGE SCALE GENOMIC DNA]</scope>
</reference>
<keyword evidence="3" id="KW-1185">Reference proteome</keyword>
<dbReference type="Pfam" id="PF14223">
    <property type="entry name" value="Retrotran_gag_2"/>
    <property type="match status" value="1"/>
</dbReference>
<sequence>MGSKVELENFDGNGDFSLWKQKMKAILVQQRISKALEDPEGYLEALKAKPDSILEMNEIAYSSIFLHLTDNVLRQVSEQKTAVELWKRLNDLFMIKTLPNKVYLLEKLFSFKMDPSKDLDVNLDDFNKLVQNLSNVDKKFDDEDLFVILLNSLPDHFKDVKNVIKYGRDDLSITLIVDALRSRELEFKQDVRSSNKEENLFVRRRSEKRDNQNYNSKDKSGTEKDVSMSDLENEKIQIEVKSLETITPESNPIPDEDHLNSNDHDPVLDSENITSNLPNITEFDESDSEEEIDNTNL</sequence>
<feature type="compositionally biased region" description="Acidic residues" evidence="1">
    <location>
        <begin position="282"/>
        <end position="297"/>
    </location>
</feature>
<gene>
    <name evidence="2" type="ORF">Adt_24244</name>
</gene>